<dbReference type="PANTHER" id="PTHR33884:SF3">
    <property type="entry name" value="UPF0410 PROTEIN YMGE"/>
    <property type="match status" value="1"/>
</dbReference>
<organism evidence="8 9">
    <name type="scientific">Sorangium cellulosum</name>
    <name type="common">Polyangium cellulosum</name>
    <dbReference type="NCBI Taxonomy" id="56"/>
    <lineage>
        <taxon>Bacteria</taxon>
        <taxon>Pseudomonadati</taxon>
        <taxon>Myxococcota</taxon>
        <taxon>Polyangia</taxon>
        <taxon>Polyangiales</taxon>
        <taxon>Polyangiaceae</taxon>
        <taxon>Sorangium</taxon>
    </lineage>
</organism>
<gene>
    <name evidence="8" type="ORF">BE08_11425</name>
</gene>
<keyword evidence="4 7" id="KW-0812">Transmembrane</keyword>
<protein>
    <submittedName>
        <fullName evidence="8">Transglycosylase</fullName>
    </submittedName>
</protein>
<accession>A0A150P9N7</accession>
<sequence length="86" mass="8886">MSVLLWILFGLIVGIIAKLLTPGRDPGGFVITALLGMAGALLGGFIGRALGIYPSYQSSGGFFMSILGAVVLLAIYNATLGRKARS</sequence>
<evidence type="ECO:0000313" key="8">
    <source>
        <dbReference type="EMBL" id="KYF52188.1"/>
    </source>
</evidence>
<dbReference type="AlphaFoldDB" id="A0A150P9N7"/>
<proteinExistence type="inferred from homology"/>
<evidence type="ECO:0000256" key="5">
    <source>
        <dbReference type="ARBA" id="ARBA00022989"/>
    </source>
</evidence>
<comment type="subcellular location">
    <subcellularLocation>
        <location evidence="1">Cell membrane</location>
        <topology evidence="1">Multi-pass membrane protein</topology>
    </subcellularLocation>
</comment>
<evidence type="ECO:0000256" key="2">
    <source>
        <dbReference type="ARBA" id="ARBA00011006"/>
    </source>
</evidence>
<evidence type="ECO:0000256" key="4">
    <source>
        <dbReference type="ARBA" id="ARBA00022692"/>
    </source>
</evidence>
<reference evidence="8 9" key="1">
    <citation type="submission" date="2014-02" db="EMBL/GenBank/DDBJ databases">
        <title>The small core and large imbalanced accessory genome model reveals a collaborative survival strategy of Sorangium cellulosum strains in nature.</title>
        <authorList>
            <person name="Han K."/>
            <person name="Peng R."/>
            <person name="Blom J."/>
            <person name="Li Y.-Z."/>
        </authorList>
    </citation>
    <scope>NUCLEOTIDE SEQUENCE [LARGE SCALE GENOMIC DNA]</scope>
    <source>
        <strain evidence="8 9">So0157-25</strain>
    </source>
</reference>
<comment type="similarity">
    <text evidence="2">Belongs to the UPF0410 family.</text>
</comment>
<evidence type="ECO:0000313" key="9">
    <source>
        <dbReference type="Proteomes" id="UP000075420"/>
    </source>
</evidence>
<feature type="transmembrane region" description="Helical" evidence="7">
    <location>
        <begin position="62"/>
        <end position="80"/>
    </location>
</feature>
<keyword evidence="6 7" id="KW-0472">Membrane</keyword>
<name>A0A150P9N7_SORCE</name>
<dbReference type="Pfam" id="PF04226">
    <property type="entry name" value="Transgly_assoc"/>
    <property type="match status" value="1"/>
</dbReference>
<comment type="caution">
    <text evidence="8">The sequence shown here is derived from an EMBL/GenBank/DDBJ whole genome shotgun (WGS) entry which is preliminary data.</text>
</comment>
<keyword evidence="3" id="KW-1003">Cell membrane</keyword>
<evidence type="ECO:0000256" key="7">
    <source>
        <dbReference type="SAM" id="Phobius"/>
    </source>
</evidence>
<dbReference type="InterPro" id="IPR007341">
    <property type="entry name" value="Transgly_assoc"/>
</dbReference>
<dbReference type="GO" id="GO:0005886">
    <property type="term" value="C:plasma membrane"/>
    <property type="evidence" value="ECO:0007669"/>
    <property type="project" value="UniProtKB-SubCell"/>
</dbReference>
<dbReference type="PANTHER" id="PTHR33884">
    <property type="entry name" value="UPF0410 PROTEIN YMGE"/>
    <property type="match status" value="1"/>
</dbReference>
<feature type="transmembrane region" description="Helical" evidence="7">
    <location>
        <begin position="27"/>
        <end position="50"/>
    </location>
</feature>
<evidence type="ECO:0000256" key="3">
    <source>
        <dbReference type="ARBA" id="ARBA00022475"/>
    </source>
</evidence>
<keyword evidence="5 7" id="KW-1133">Transmembrane helix</keyword>
<dbReference type="EMBL" id="JELY01002564">
    <property type="protein sequence ID" value="KYF52188.1"/>
    <property type="molecule type" value="Genomic_DNA"/>
</dbReference>
<evidence type="ECO:0000256" key="6">
    <source>
        <dbReference type="ARBA" id="ARBA00023136"/>
    </source>
</evidence>
<dbReference type="Proteomes" id="UP000075420">
    <property type="component" value="Unassembled WGS sequence"/>
</dbReference>
<evidence type="ECO:0000256" key="1">
    <source>
        <dbReference type="ARBA" id="ARBA00004651"/>
    </source>
</evidence>